<dbReference type="InterPro" id="IPR036282">
    <property type="entry name" value="Glutathione-S-Trfase_C_sf"/>
</dbReference>
<dbReference type="GO" id="GO:0005737">
    <property type="term" value="C:cytoplasm"/>
    <property type="evidence" value="ECO:0007669"/>
    <property type="project" value="TreeGrafter"/>
</dbReference>
<comment type="caution">
    <text evidence="3">The sequence shown here is derived from an EMBL/GenBank/DDBJ whole genome shotgun (WGS) entry which is preliminary data.</text>
</comment>
<dbReference type="Proteomes" id="UP000198406">
    <property type="component" value="Unassembled WGS sequence"/>
</dbReference>
<dbReference type="Gene3D" id="3.40.30.10">
    <property type="entry name" value="Glutaredoxin"/>
    <property type="match status" value="1"/>
</dbReference>
<name>A0A1Z5JYU9_FISSO</name>
<keyword evidence="3" id="KW-0648">Protein biosynthesis</keyword>
<dbReference type="Gene3D" id="1.20.1050.10">
    <property type="match status" value="1"/>
</dbReference>
<dbReference type="GO" id="GO:0005634">
    <property type="term" value="C:nucleus"/>
    <property type="evidence" value="ECO:0007669"/>
    <property type="project" value="TreeGrafter"/>
</dbReference>
<feature type="domain" description="GST C-terminal" evidence="2">
    <location>
        <begin position="82"/>
        <end position="212"/>
    </location>
</feature>
<dbReference type="FunFam" id="1.20.1050.10:FF:000006">
    <property type="entry name" value="Elongation factor 1 gamma"/>
    <property type="match status" value="1"/>
</dbReference>
<dbReference type="InterPro" id="IPR036249">
    <property type="entry name" value="Thioredoxin-like_sf"/>
</dbReference>
<dbReference type="PROSITE" id="PS50404">
    <property type="entry name" value="GST_NTER"/>
    <property type="match status" value="1"/>
</dbReference>
<evidence type="ECO:0000313" key="4">
    <source>
        <dbReference type="Proteomes" id="UP000198406"/>
    </source>
</evidence>
<organism evidence="3 4">
    <name type="scientific">Fistulifera solaris</name>
    <name type="common">Oleaginous diatom</name>
    <dbReference type="NCBI Taxonomy" id="1519565"/>
    <lineage>
        <taxon>Eukaryota</taxon>
        <taxon>Sar</taxon>
        <taxon>Stramenopiles</taxon>
        <taxon>Ochrophyta</taxon>
        <taxon>Bacillariophyta</taxon>
        <taxon>Bacillariophyceae</taxon>
        <taxon>Bacillariophycidae</taxon>
        <taxon>Naviculales</taxon>
        <taxon>Naviculaceae</taxon>
        <taxon>Fistulifera</taxon>
    </lineage>
</organism>
<evidence type="ECO:0000259" key="1">
    <source>
        <dbReference type="PROSITE" id="PS50404"/>
    </source>
</evidence>
<proteinExistence type="predicted"/>
<reference evidence="3 4" key="1">
    <citation type="journal article" date="2015" name="Plant Cell">
        <title>Oil accumulation by the oleaginous diatom Fistulifera solaris as revealed by the genome and transcriptome.</title>
        <authorList>
            <person name="Tanaka T."/>
            <person name="Maeda Y."/>
            <person name="Veluchamy A."/>
            <person name="Tanaka M."/>
            <person name="Abida H."/>
            <person name="Marechal E."/>
            <person name="Bowler C."/>
            <person name="Muto M."/>
            <person name="Sunaga Y."/>
            <person name="Tanaka M."/>
            <person name="Yoshino T."/>
            <person name="Taniguchi T."/>
            <person name="Fukuda Y."/>
            <person name="Nemoto M."/>
            <person name="Matsumoto M."/>
            <person name="Wong P.S."/>
            <person name="Aburatani S."/>
            <person name="Fujibuchi W."/>
        </authorList>
    </citation>
    <scope>NUCLEOTIDE SEQUENCE [LARGE SCALE GENOMIC DNA]</scope>
    <source>
        <strain evidence="3 4">JPCC DA0580</strain>
    </source>
</reference>
<dbReference type="InterPro" id="IPR040079">
    <property type="entry name" value="Glutathione_S-Trfase"/>
</dbReference>
<dbReference type="SUPFAM" id="SSF47616">
    <property type="entry name" value="GST C-terminal domain-like"/>
    <property type="match status" value="1"/>
</dbReference>
<dbReference type="OrthoDB" id="249703at2759"/>
<protein>
    <submittedName>
        <fullName evidence="3">Elongation factor 1-gamma</fullName>
    </submittedName>
</protein>
<dbReference type="SFLD" id="SFLDS00019">
    <property type="entry name" value="Glutathione_Transferase_(cytos"/>
    <property type="match status" value="1"/>
</dbReference>
<dbReference type="PANTHER" id="PTHR43986">
    <property type="entry name" value="ELONGATION FACTOR 1-GAMMA"/>
    <property type="match status" value="1"/>
</dbReference>
<dbReference type="SUPFAM" id="SSF52833">
    <property type="entry name" value="Thioredoxin-like"/>
    <property type="match status" value="1"/>
</dbReference>
<dbReference type="InParanoid" id="A0A1Z5JYU9"/>
<dbReference type="InterPro" id="IPR050802">
    <property type="entry name" value="EF-GSTs"/>
</dbReference>
<evidence type="ECO:0000313" key="3">
    <source>
        <dbReference type="EMBL" id="GAX19184.1"/>
    </source>
</evidence>
<keyword evidence="3" id="KW-0251">Elongation factor</keyword>
<feature type="domain" description="GST N-terminal" evidence="1">
    <location>
        <begin position="3"/>
        <end position="77"/>
    </location>
</feature>
<dbReference type="Pfam" id="PF00043">
    <property type="entry name" value="GST_C"/>
    <property type="match status" value="1"/>
</dbReference>
<sequence>MPPTYTLYTPEASFRAFATLIAAEYNAVAVDIVTDVTAEDAKSPVGKLPVLETPSGEKIFSCYAAARFIAGLRRDTGLTGNSPVEAAFVDAWMDFVAQELELPACAWFYPAAGYMPFNKTSYEKSKADLAKALQVLNGHLNGKAYLVGNQITLADIVVASTLLYPFKLVADPSYLKPFDYVLKWFTNCVSQEEFQQIVGQVTMCQKEIMAPGQS</sequence>
<dbReference type="GO" id="GO:0003746">
    <property type="term" value="F:translation elongation factor activity"/>
    <property type="evidence" value="ECO:0007669"/>
    <property type="project" value="UniProtKB-KW"/>
</dbReference>
<dbReference type="CDD" id="cd03181">
    <property type="entry name" value="GST_C_EF1Bgamma_like"/>
    <property type="match status" value="1"/>
</dbReference>
<dbReference type="PROSITE" id="PS50405">
    <property type="entry name" value="GST_CTER"/>
    <property type="match status" value="1"/>
</dbReference>
<dbReference type="InterPro" id="IPR004046">
    <property type="entry name" value="GST_C"/>
</dbReference>
<accession>A0A1Z5JYU9</accession>
<dbReference type="InterPro" id="IPR004045">
    <property type="entry name" value="Glutathione_S-Trfase_N"/>
</dbReference>
<dbReference type="EMBL" id="BDSP01000136">
    <property type="protein sequence ID" value="GAX19184.1"/>
    <property type="molecule type" value="Genomic_DNA"/>
</dbReference>
<dbReference type="InterPro" id="IPR010987">
    <property type="entry name" value="Glutathione-S-Trfase_C-like"/>
</dbReference>
<keyword evidence="4" id="KW-1185">Reference proteome</keyword>
<gene>
    <name evidence="3" type="ORF">FisN_4Lh231</name>
</gene>
<dbReference type="AlphaFoldDB" id="A0A1Z5JYU9"/>
<evidence type="ECO:0000259" key="2">
    <source>
        <dbReference type="PROSITE" id="PS50405"/>
    </source>
</evidence>
<dbReference type="PANTHER" id="PTHR43986:SF1">
    <property type="entry name" value="ELONGATION FACTOR 1-GAMMA"/>
    <property type="match status" value="1"/>
</dbReference>